<reference evidence="5" key="1">
    <citation type="submission" date="2023-09" db="EMBL/GenBank/DDBJ databases">
        <title>Paucibacter sp. APW11 Genome sequencing and assembly.</title>
        <authorList>
            <person name="Kim I."/>
        </authorList>
    </citation>
    <scope>NUCLEOTIDE SEQUENCE</scope>
    <source>
        <strain evidence="5">APW11</strain>
    </source>
</reference>
<proteinExistence type="predicted"/>
<dbReference type="InterPro" id="IPR013320">
    <property type="entry name" value="ConA-like_dom_sf"/>
</dbReference>
<name>A0ABU3P9G1_9BURK</name>
<dbReference type="SUPFAM" id="SSF49899">
    <property type="entry name" value="Concanavalin A-like lectins/glucanases"/>
    <property type="match status" value="1"/>
</dbReference>
<keyword evidence="6" id="KW-1185">Reference proteome</keyword>
<dbReference type="InterPro" id="IPR013424">
    <property type="entry name" value="Ice-binding_C"/>
</dbReference>
<dbReference type="NCBIfam" id="NF038128">
    <property type="entry name" value="choice_anch_J"/>
    <property type="match status" value="1"/>
</dbReference>
<comment type="caution">
    <text evidence="5">The sequence shown here is derived from an EMBL/GenBank/DDBJ whole genome shotgun (WGS) entry which is preliminary data.</text>
</comment>
<evidence type="ECO:0000259" key="3">
    <source>
        <dbReference type="Pfam" id="PF07589"/>
    </source>
</evidence>
<evidence type="ECO:0000256" key="1">
    <source>
        <dbReference type="SAM" id="Phobius"/>
    </source>
</evidence>
<accession>A0ABU3P9G1</accession>
<feature type="domain" description="Cleaved adhesin" evidence="4">
    <location>
        <begin position="25"/>
        <end position="134"/>
    </location>
</feature>
<feature type="chain" id="PRO_5045135730" evidence="2">
    <location>
        <begin position="23"/>
        <end position="208"/>
    </location>
</feature>
<feature type="domain" description="Ice-binding protein C-terminal" evidence="3">
    <location>
        <begin position="182"/>
        <end position="205"/>
    </location>
</feature>
<keyword evidence="1" id="KW-1133">Transmembrane helix</keyword>
<organism evidence="5 6">
    <name type="scientific">Roseateles aquae</name>
    <dbReference type="NCBI Taxonomy" id="3077235"/>
    <lineage>
        <taxon>Bacteria</taxon>
        <taxon>Pseudomonadati</taxon>
        <taxon>Pseudomonadota</taxon>
        <taxon>Betaproteobacteria</taxon>
        <taxon>Burkholderiales</taxon>
        <taxon>Sphaerotilaceae</taxon>
        <taxon>Roseateles</taxon>
    </lineage>
</organism>
<dbReference type="Gene3D" id="2.60.120.200">
    <property type="match status" value="1"/>
</dbReference>
<evidence type="ECO:0000256" key="2">
    <source>
        <dbReference type="SAM" id="SignalP"/>
    </source>
</evidence>
<protein>
    <submittedName>
        <fullName evidence="5">Choice-of-anchor J domain-containing protein</fullName>
    </submittedName>
</protein>
<evidence type="ECO:0000313" key="6">
    <source>
        <dbReference type="Proteomes" id="UP001246372"/>
    </source>
</evidence>
<feature type="signal peptide" evidence="2">
    <location>
        <begin position="1"/>
        <end position="22"/>
    </location>
</feature>
<dbReference type="InterPro" id="IPR011628">
    <property type="entry name" value="Cleaved_adhesin"/>
</dbReference>
<dbReference type="NCBIfam" id="TIGR02595">
    <property type="entry name" value="PEP_CTERM"/>
    <property type="match status" value="1"/>
</dbReference>
<dbReference type="Proteomes" id="UP001246372">
    <property type="component" value="Unassembled WGS sequence"/>
</dbReference>
<sequence length="208" mass="21333">MKLASKLALAAASLAIAGAAHADYTESFDDLASSGWSLVNLSSPAGLSWFQGNDGIFASHSGAANSFAMANFNSANNGVGSIDNWLISPVINLGGATQLSFYARTENTTGFQDTFNVMFTTTAAGTAGFAPVLAAVQAEASGWTKYTVQLPSAATGRIAFEYTVANADNANVLAVDTVSVTAVPEPSSIALMGLGVAGLALLRRRKQD</sequence>
<dbReference type="Pfam" id="PF07589">
    <property type="entry name" value="PEP-CTERM"/>
    <property type="match status" value="1"/>
</dbReference>
<feature type="transmembrane region" description="Helical" evidence="1">
    <location>
        <begin position="186"/>
        <end position="202"/>
    </location>
</feature>
<keyword evidence="1" id="KW-0472">Membrane</keyword>
<gene>
    <name evidence="5" type="ORF">RQP53_08060</name>
</gene>
<dbReference type="EMBL" id="JAVXZY010000002">
    <property type="protein sequence ID" value="MDT8999219.1"/>
    <property type="molecule type" value="Genomic_DNA"/>
</dbReference>
<dbReference type="Pfam" id="PF07675">
    <property type="entry name" value="Cleaved_Adhesin"/>
    <property type="match status" value="1"/>
</dbReference>
<evidence type="ECO:0000313" key="5">
    <source>
        <dbReference type="EMBL" id="MDT8999219.1"/>
    </source>
</evidence>
<keyword evidence="1" id="KW-0812">Transmembrane</keyword>
<evidence type="ECO:0000259" key="4">
    <source>
        <dbReference type="Pfam" id="PF07675"/>
    </source>
</evidence>
<dbReference type="RefSeq" id="WP_315649709.1">
    <property type="nucleotide sequence ID" value="NZ_JAVXZY010000002.1"/>
</dbReference>
<keyword evidence="2" id="KW-0732">Signal</keyword>